<gene>
    <name evidence="11" type="ORF">JOF36_001212</name>
</gene>
<dbReference type="InterPro" id="IPR051535">
    <property type="entry name" value="Siderophore_ABC-ATPase"/>
</dbReference>
<evidence type="ECO:0000256" key="8">
    <source>
        <dbReference type="ARBA" id="ARBA00023065"/>
    </source>
</evidence>
<evidence type="ECO:0000256" key="2">
    <source>
        <dbReference type="ARBA" id="ARBA00022448"/>
    </source>
</evidence>
<dbReference type="Gene3D" id="3.40.50.300">
    <property type="entry name" value="P-loop containing nucleotide triphosphate hydrolases"/>
    <property type="match status" value="1"/>
</dbReference>
<keyword evidence="5" id="KW-0547">Nucleotide-binding</keyword>
<dbReference type="EMBL" id="JAGINU010000001">
    <property type="protein sequence ID" value="MBP2365516.1"/>
    <property type="molecule type" value="Genomic_DNA"/>
</dbReference>
<dbReference type="PROSITE" id="PS00211">
    <property type="entry name" value="ABC_TRANSPORTER_1"/>
    <property type="match status" value="1"/>
</dbReference>
<dbReference type="RefSeq" id="WP_210025417.1">
    <property type="nucleotide sequence ID" value="NZ_JAGINU010000001.1"/>
</dbReference>
<evidence type="ECO:0000256" key="4">
    <source>
        <dbReference type="ARBA" id="ARBA00022496"/>
    </source>
</evidence>
<evidence type="ECO:0000256" key="1">
    <source>
        <dbReference type="ARBA" id="ARBA00004202"/>
    </source>
</evidence>
<keyword evidence="4" id="KW-0410">Iron transport</keyword>
<dbReference type="PANTHER" id="PTHR42771:SF2">
    <property type="entry name" value="IRON(3+)-HYDROXAMATE IMPORT ATP-BINDING PROTEIN FHUC"/>
    <property type="match status" value="1"/>
</dbReference>
<evidence type="ECO:0000256" key="7">
    <source>
        <dbReference type="ARBA" id="ARBA00023004"/>
    </source>
</evidence>
<dbReference type="InterPro" id="IPR003593">
    <property type="entry name" value="AAA+_ATPase"/>
</dbReference>
<comment type="subcellular location">
    <subcellularLocation>
        <location evidence="1">Cell membrane</location>
        <topology evidence="1">Peripheral membrane protein</topology>
    </subcellularLocation>
</comment>
<organism evidence="11 12">
    <name type="scientific">Pseudonocardia parietis</name>
    <dbReference type="NCBI Taxonomy" id="570936"/>
    <lineage>
        <taxon>Bacteria</taxon>
        <taxon>Bacillati</taxon>
        <taxon>Actinomycetota</taxon>
        <taxon>Actinomycetes</taxon>
        <taxon>Pseudonocardiales</taxon>
        <taxon>Pseudonocardiaceae</taxon>
        <taxon>Pseudonocardia</taxon>
    </lineage>
</organism>
<evidence type="ECO:0000256" key="5">
    <source>
        <dbReference type="ARBA" id="ARBA00022741"/>
    </source>
</evidence>
<dbReference type="PROSITE" id="PS50893">
    <property type="entry name" value="ABC_TRANSPORTER_2"/>
    <property type="match status" value="1"/>
</dbReference>
<accession>A0ABS4VP20</accession>
<keyword evidence="2" id="KW-0813">Transport</keyword>
<dbReference type="SUPFAM" id="SSF52540">
    <property type="entry name" value="P-loop containing nucleoside triphosphate hydrolases"/>
    <property type="match status" value="1"/>
</dbReference>
<keyword evidence="3" id="KW-1003">Cell membrane</keyword>
<keyword evidence="8" id="KW-0406">Ion transport</keyword>
<dbReference type="Proteomes" id="UP001519295">
    <property type="component" value="Unassembled WGS sequence"/>
</dbReference>
<evidence type="ECO:0000313" key="12">
    <source>
        <dbReference type="Proteomes" id="UP001519295"/>
    </source>
</evidence>
<dbReference type="CDD" id="cd03214">
    <property type="entry name" value="ABC_Iron-Siderophores_B12_Hemin"/>
    <property type="match status" value="1"/>
</dbReference>
<dbReference type="Pfam" id="PF00005">
    <property type="entry name" value="ABC_tran"/>
    <property type="match status" value="1"/>
</dbReference>
<dbReference type="InterPro" id="IPR027417">
    <property type="entry name" value="P-loop_NTPase"/>
</dbReference>
<dbReference type="InterPro" id="IPR003439">
    <property type="entry name" value="ABC_transporter-like_ATP-bd"/>
</dbReference>
<keyword evidence="6 11" id="KW-0067">ATP-binding</keyword>
<keyword evidence="12" id="KW-1185">Reference proteome</keyword>
<dbReference type="GO" id="GO:0005524">
    <property type="term" value="F:ATP binding"/>
    <property type="evidence" value="ECO:0007669"/>
    <property type="project" value="UniProtKB-KW"/>
</dbReference>
<evidence type="ECO:0000256" key="6">
    <source>
        <dbReference type="ARBA" id="ARBA00022840"/>
    </source>
</evidence>
<dbReference type="SMART" id="SM00382">
    <property type="entry name" value="AAA"/>
    <property type="match status" value="1"/>
</dbReference>
<dbReference type="PANTHER" id="PTHR42771">
    <property type="entry name" value="IRON(3+)-HYDROXAMATE IMPORT ATP-BINDING PROTEIN FHUC"/>
    <property type="match status" value="1"/>
</dbReference>
<evidence type="ECO:0000259" key="10">
    <source>
        <dbReference type="PROSITE" id="PS50893"/>
    </source>
</evidence>
<comment type="caution">
    <text evidence="11">The sequence shown here is derived from an EMBL/GenBank/DDBJ whole genome shotgun (WGS) entry which is preliminary data.</text>
</comment>
<evidence type="ECO:0000313" key="11">
    <source>
        <dbReference type="EMBL" id="MBP2365516.1"/>
    </source>
</evidence>
<protein>
    <submittedName>
        <fullName evidence="11">Iron complex transport system ATP-binding protein</fullName>
    </submittedName>
</protein>
<feature type="domain" description="ABC transporter" evidence="10">
    <location>
        <begin position="3"/>
        <end position="240"/>
    </location>
</feature>
<evidence type="ECO:0000256" key="9">
    <source>
        <dbReference type="ARBA" id="ARBA00023136"/>
    </source>
</evidence>
<keyword evidence="7" id="KW-0408">Iron</keyword>
<keyword evidence="9" id="KW-0472">Membrane</keyword>
<name>A0ABS4VP20_9PSEU</name>
<reference evidence="11 12" key="1">
    <citation type="submission" date="2021-03" db="EMBL/GenBank/DDBJ databases">
        <title>Sequencing the genomes of 1000 actinobacteria strains.</title>
        <authorList>
            <person name="Klenk H.-P."/>
        </authorList>
    </citation>
    <scope>NUCLEOTIDE SEQUENCE [LARGE SCALE GENOMIC DNA]</scope>
    <source>
        <strain evidence="11 12">DSM 45256</strain>
    </source>
</reference>
<proteinExistence type="predicted"/>
<sequence length="274" mass="28948">MTLSGENLALGYTPGKLVVDDQSVTIPAARITVIVGPNACGKSTLLRGLAGLMRPSSGRVLLDGSEIARLPATELARRLGVLPQQPSTPDGITVADLVGRGRHPHQRWFRQWSADDEAAVSAALHATAMTELADRPVAELSGGQRQRAWIALVLAQGPGTMLLDEPTTFLDLAHQLDVLDLLGAVNAGQRRTIVMVLHDLELAARYADHLLAMRDGRIVAEGAPSAVVTEELVSSVFGVDALVTPDPLTGTPLVLPRPGARRRAVAGNRSTAVD</sequence>
<evidence type="ECO:0000256" key="3">
    <source>
        <dbReference type="ARBA" id="ARBA00022475"/>
    </source>
</evidence>
<dbReference type="InterPro" id="IPR017871">
    <property type="entry name" value="ABC_transporter-like_CS"/>
</dbReference>